<dbReference type="Proteomes" id="UP000037460">
    <property type="component" value="Unassembled WGS sequence"/>
</dbReference>
<dbReference type="Gene3D" id="3.40.50.1240">
    <property type="entry name" value="Phosphoglycerate mutase-like"/>
    <property type="match status" value="1"/>
</dbReference>
<dbReference type="OrthoDB" id="414418at2759"/>
<dbReference type="Pfam" id="PF00300">
    <property type="entry name" value="His_Phos_1"/>
    <property type="match status" value="1"/>
</dbReference>
<dbReference type="SMART" id="SM00855">
    <property type="entry name" value="PGAM"/>
    <property type="match status" value="1"/>
</dbReference>
<accession>A0A0M0K233</accession>
<evidence type="ECO:0000313" key="1">
    <source>
        <dbReference type="EMBL" id="KOO32874.1"/>
    </source>
</evidence>
<sequence length="283" mass="31243">MRSTNKLDRWSPPLTRQRSLADVGPATGSVWIVRHGERVDVVNPDWLVTAERPHDPPLTEFGCAQAAATGEYLLGLGDRVDFVYTSPFLRCVQTASAIARGLGGVPLRVEPGLCEWLNSDWFEANDNPMDAEMGTSKLKRVADTLGVRIDTSYRPLFDSAGRAVASRASKAAAGETSYQREVAFPESSDEAIGRYTTTLAHLRELTPHAVLVTHGYGVWRMSEWLVAHEITEDCGYCSATRVRRFRNLRGEEPWRCDVLAYDAHLDTLEQTGVVAPLGVRAKG</sequence>
<reference evidence="2" key="1">
    <citation type="journal article" date="2015" name="PLoS Genet.">
        <title>Genome Sequence and Transcriptome Analyses of Chrysochromulina tobin: Metabolic Tools for Enhanced Algal Fitness in the Prominent Order Prymnesiales (Haptophyceae).</title>
        <authorList>
            <person name="Hovde B.T."/>
            <person name="Deodato C.R."/>
            <person name="Hunsperger H.M."/>
            <person name="Ryken S.A."/>
            <person name="Yost W."/>
            <person name="Jha R.K."/>
            <person name="Patterson J."/>
            <person name="Monnat R.J. Jr."/>
            <person name="Barlow S.B."/>
            <person name="Starkenburg S.R."/>
            <person name="Cattolico R.A."/>
        </authorList>
    </citation>
    <scope>NUCLEOTIDE SEQUENCE</scope>
    <source>
        <strain evidence="2">CCMP291</strain>
    </source>
</reference>
<dbReference type="EMBL" id="JWZX01001660">
    <property type="protein sequence ID" value="KOO32874.1"/>
    <property type="molecule type" value="Genomic_DNA"/>
</dbReference>
<dbReference type="InterPro" id="IPR029033">
    <property type="entry name" value="His_PPase_superfam"/>
</dbReference>
<dbReference type="SUPFAM" id="SSF53254">
    <property type="entry name" value="Phosphoglycerate mutase-like"/>
    <property type="match status" value="1"/>
</dbReference>
<dbReference type="AlphaFoldDB" id="A0A0M0K233"/>
<protein>
    <submittedName>
        <fullName evidence="1">Phosphoglycerate mutase</fullName>
    </submittedName>
</protein>
<dbReference type="PANTHER" id="PTHR16469">
    <property type="entry name" value="UBIQUITIN-ASSOCIATED AND SH3 DOMAIN-CONTAINING BA-RELATED"/>
    <property type="match status" value="1"/>
</dbReference>
<organism evidence="1 2">
    <name type="scientific">Chrysochromulina tobinii</name>
    <dbReference type="NCBI Taxonomy" id="1460289"/>
    <lineage>
        <taxon>Eukaryota</taxon>
        <taxon>Haptista</taxon>
        <taxon>Haptophyta</taxon>
        <taxon>Prymnesiophyceae</taxon>
        <taxon>Prymnesiales</taxon>
        <taxon>Chrysochromulinaceae</taxon>
        <taxon>Chrysochromulina</taxon>
    </lineage>
</organism>
<comment type="caution">
    <text evidence="1">The sequence shown here is derived from an EMBL/GenBank/DDBJ whole genome shotgun (WGS) entry which is preliminary data.</text>
</comment>
<keyword evidence="2" id="KW-1185">Reference proteome</keyword>
<evidence type="ECO:0000313" key="2">
    <source>
        <dbReference type="Proteomes" id="UP000037460"/>
    </source>
</evidence>
<dbReference type="InterPro" id="IPR013078">
    <property type="entry name" value="His_Pase_superF_clade-1"/>
</dbReference>
<gene>
    <name evidence="1" type="ORF">Ctob_015181</name>
</gene>
<dbReference type="InterPro" id="IPR051710">
    <property type="entry name" value="Phosphatase_SH3-domain"/>
</dbReference>
<dbReference type="CDD" id="cd07067">
    <property type="entry name" value="HP_PGM_like"/>
    <property type="match status" value="1"/>
</dbReference>
<proteinExistence type="predicted"/>
<dbReference type="PANTHER" id="PTHR16469:SF27">
    <property type="entry name" value="UBIQUITIN-ASSOCIATED AND SH3 DOMAIN-CONTAINING BA-RELATED"/>
    <property type="match status" value="1"/>
</dbReference>
<name>A0A0M0K233_9EUKA</name>